<dbReference type="EMBL" id="JAAAHW010003422">
    <property type="protein sequence ID" value="KAF9984018.1"/>
    <property type="molecule type" value="Genomic_DNA"/>
</dbReference>
<dbReference type="AlphaFoldDB" id="A0A9P6MA64"/>
<evidence type="ECO:0000313" key="1">
    <source>
        <dbReference type="EMBL" id="KAF9984018.1"/>
    </source>
</evidence>
<name>A0A9P6MA64_9FUNG</name>
<proteinExistence type="predicted"/>
<feature type="non-terminal residue" evidence="1">
    <location>
        <position position="150"/>
    </location>
</feature>
<reference evidence="1" key="1">
    <citation type="journal article" date="2020" name="Fungal Divers.">
        <title>Resolving the Mortierellaceae phylogeny through synthesis of multi-gene phylogenetics and phylogenomics.</title>
        <authorList>
            <person name="Vandepol N."/>
            <person name="Liber J."/>
            <person name="Desiro A."/>
            <person name="Na H."/>
            <person name="Kennedy M."/>
            <person name="Barry K."/>
            <person name="Grigoriev I.V."/>
            <person name="Miller A.N."/>
            <person name="O'Donnell K."/>
            <person name="Stajich J.E."/>
            <person name="Bonito G."/>
        </authorList>
    </citation>
    <scope>NUCLEOTIDE SEQUENCE</scope>
    <source>
        <strain evidence="1">MES-2147</strain>
    </source>
</reference>
<dbReference type="Proteomes" id="UP000749646">
    <property type="component" value="Unassembled WGS sequence"/>
</dbReference>
<comment type="caution">
    <text evidence="1">The sequence shown here is derived from an EMBL/GenBank/DDBJ whole genome shotgun (WGS) entry which is preliminary data.</text>
</comment>
<sequence length="150" mass="16766">MVNTDDDKVRIKEPSRAKLQSLQAILKMLIESPKITNDINSDWVKKSAFAGNDFSDHECQVVAYLANYLRPFIPKRRPRSDGKGFQDSLAHVVLRAPIVLITNSVLRAAGYPAFTRRISPQASLGSLNGLQLGAVGIYETFCSRNERQFD</sequence>
<evidence type="ECO:0000313" key="2">
    <source>
        <dbReference type="Proteomes" id="UP000749646"/>
    </source>
</evidence>
<dbReference type="OrthoDB" id="2436324at2759"/>
<gene>
    <name evidence="1" type="ORF">BGZ65_001108</name>
</gene>
<accession>A0A9P6MA64</accession>
<protein>
    <submittedName>
        <fullName evidence="1">Uncharacterized protein</fullName>
    </submittedName>
</protein>
<keyword evidence="2" id="KW-1185">Reference proteome</keyword>
<organism evidence="1 2">
    <name type="scientific">Modicella reniformis</name>
    <dbReference type="NCBI Taxonomy" id="1440133"/>
    <lineage>
        <taxon>Eukaryota</taxon>
        <taxon>Fungi</taxon>
        <taxon>Fungi incertae sedis</taxon>
        <taxon>Mucoromycota</taxon>
        <taxon>Mortierellomycotina</taxon>
        <taxon>Mortierellomycetes</taxon>
        <taxon>Mortierellales</taxon>
        <taxon>Mortierellaceae</taxon>
        <taxon>Modicella</taxon>
    </lineage>
</organism>